<proteinExistence type="predicted"/>
<dbReference type="EMBL" id="JBICBT010000679">
    <property type="protein sequence ID" value="KAL3105680.1"/>
    <property type="molecule type" value="Genomic_DNA"/>
</dbReference>
<reference evidence="1 2" key="1">
    <citation type="submission" date="2024-10" db="EMBL/GenBank/DDBJ databases">
        <authorList>
            <person name="Kim D."/>
        </authorList>
    </citation>
    <scope>NUCLEOTIDE SEQUENCE [LARGE SCALE GENOMIC DNA]</scope>
    <source>
        <strain evidence="1">BH-2024</strain>
    </source>
</reference>
<protein>
    <submittedName>
        <fullName evidence="1">Uncharacterized protein</fullName>
    </submittedName>
</protein>
<sequence>MLLLSALDGLDKLDGMARLGHQIGHQMAEFERQIKIEQKKQLLTIAKRELSKVTNKLLDDELSLMSATIGCTFYVGSNHGVTGTDFLGMTSLEIFNKKLEKVLAERVDYEFVILFQNFF</sequence>
<name>A0ABD2KRU9_9BILA</name>
<evidence type="ECO:0000313" key="2">
    <source>
        <dbReference type="Proteomes" id="UP001620626"/>
    </source>
</evidence>
<dbReference type="Proteomes" id="UP001620626">
    <property type="component" value="Unassembled WGS sequence"/>
</dbReference>
<comment type="caution">
    <text evidence="1">The sequence shown here is derived from an EMBL/GenBank/DDBJ whole genome shotgun (WGS) entry which is preliminary data.</text>
</comment>
<gene>
    <name evidence="1" type="ORF">niasHT_021563</name>
</gene>
<organism evidence="1 2">
    <name type="scientific">Heterodera trifolii</name>
    <dbReference type="NCBI Taxonomy" id="157864"/>
    <lineage>
        <taxon>Eukaryota</taxon>
        <taxon>Metazoa</taxon>
        <taxon>Ecdysozoa</taxon>
        <taxon>Nematoda</taxon>
        <taxon>Chromadorea</taxon>
        <taxon>Rhabditida</taxon>
        <taxon>Tylenchina</taxon>
        <taxon>Tylenchomorpha</taxon>
        <taxon>Tylenchoidea</taxon>
        <taxon>Heteroderidae</taxon>
        <taxon>Heteroderinae</taxon>
        <taxon>Heterodera</taxon>
    </lineage>
</organism>
<accession>A0ABD2KRU9</accession>
<evidence type="ECO:0000313" key="1">
    <source>
        <dbReference type="EMBL" id="KAL3105680.1"/>
    </source>
</evidence>
<dbReference type="AlphaFoldDB" id="A0ABD2KRU9"/>
<keyword evidence="2" id="KW-1185">Reference proteome</keyword>